<dbReference type="PROSITE" id="PS50110">
    <property type="entry name" value="RESPONSE_REGULATORY"/>
    <property type="match status" value="1"/>
</dbReference>
<evidence type="ECO:0000256" key="2">
    <source>
        <dbReference type="PROSITE-ProRule" id="PRU00169"/>
    </source>
</evidence>
<dbReference type="Pfam" id="PF00072">
    <property type="entry name" value="Response_reg"/>
    <property type="match status" value="1"/>
</dbReference>
<feature type="domain" description="Response regulatory" evidence="3">
    <location>
        <begin position="3"/>
        <end position="117"/>
    </location>
</feature>
<evidence type="ECO:0000259" key="3">
    <source>
        <dbReference type="PROSITE" id="PS50110"/>
    </source>
</evidence>
<dbReference type="SMART" id="SM00448">
    <property type="entry name" value="REC"/>
    <property type="match status" value="1"/>
</dbReference>
<dbReference type="RefSeq" id="WP_054464230.1">
    <property type="nucleotide sequence ID" value="NZ_CP159837.1"/>
</dbReference>
<feature type="modified residue" description="4-aspartylphosphate" evidence="2">
    <location>
        <position position="52"/>
    </location>
</feature>
<name>A0AAU8JD13_9CYAN</name>
<dbReference type="PANTHER" id="PTHR44591:SF3">
    <property type="entry name" value="RESPONSE REGULATORY DOMAIN-CONTAINING PROTEIN"/>
    <property type="match status" value="1"/>
</dbReference>
<gene>
    <name evidence="4" type="ORF">ABWT76_004720</name>
</gene>
<dbReference type="CDD" id="cd00156">
    <property type="entry name" value="REC"/>
    <property type="match status" value="1"/>
</dbReference>
<dbReference type="InterPro" id="IPR001789">
    <property type="entry name" value="Sig_transdc_resp-reg_receiver"/>
</dbReference>
<evidence type="ECO:0000256" key="1">
    <source>
        <dbReference type="ARBA" id="ARBA00022553"/>
    </source>
</evidence>
<dbReference type="Gene3D" id="3.40.50.2300">
    <property type="match status" value="1"/>
</dbReference>
<protein>
    <submittedName>
        <fullName evidence="4">Response regulator</fullName>
    </submittedName>
</protein>
<dbReference type="SUPFAM" id="SSF52172">
    <property type="entry name" value="CheY-like"/>
    <property type="match status" value="1"/>
</dbReference>
<reference evidence="4" key="1">
    <citation type="submission" date="2024-07" db="EMBL/GenBank/DDBJ databases">
        <authorList>
            <person name="Kim Y.J."/>
            <person name="Jeong J.Y."/>
        </authorList>
    </citation>
    <scope>NUCLEOTIDE SEQUENCE</scope>
    <source>
        <strain evidence="4">GIHE-MW2</strain>
    </source>
</reference>
<dbReference type="AlphaFoldDB" id="A0AAU8JD13"/>
<dbReference type="PANTHER" id="PTHR44591">
    <property type="entry name" value="STRESS RESPONSE REGULATOR PROTEIN 1"/>
    <property type="match status" value="1"/>
</dbReference>
<accession>A0AAU8JD13</accession>
<sequence length="125" mass="13939">MALILIVDDALISRTVIRKILKANAHQTVEATNGTEALEMIHLHQPDCILLDLLIPDPNGLEILKILQKQKSTIPVIVITADTQETARQKCLNFGAKAILYKPPKPEKLTTLIDQNILEKKETIL</sequence>
<dbReference type="InterPro" id="IPR011006">
    <property type="entry name" value="CheY-like_superfamily"/>
</dbReference>
<organism evidence="4">
    <name type="scientific">Planktothricoides raciborskii GIHE-MW2</name>
    <dbReference type="NCBI Taxonomy" id="2792601"/>
    <lineage>
        <taxon>Bacteria</taxon>
        <taxon>Bacillati</taxon>
        <taxon>Cyanobacteriota</taxon>
        <taxon>Cyanophyceae</taxon>
        <taxon>Oscillatoriophycideae</taxon>
        <taxon>Oscillatoriales</taxon>
        <taxon>Oscillatoriaceae</taxon>
        <taxon>Planktothricoides</taxon>
    </lineage>
</organism>
<proteinExistence type="predicted"/>
<keyword evidence="1 2" id="KW-0597">Phosphoprotein</keyword>
<dbReference type="EMBL" id="CP159837">
    <property type="protein sequence ID" value="XCM35998.1"/>
    <property type="molecule type" value="Genomic_DNA"/>
</dbReference>
<evidence type="ECO:0000313" key="4">
    <source>
        <dbReference type="EMBL" id="XCM35998.1"/>
    </source>
</evidence>
<dbReference type="InterPro" id="IPR050595">
    <property type="entry name" value="Bact_response_regulator"/>
</dbReference>
<dbReference type="GO" id="GO:0000160">
    <property type="term" value="P:phosphorelay signal transduction system"/>
    <property type="evidence" value="ECO:0007669"/>
    <property type="project" value="InterPro"/>
</dbReference>